<feature type="signal peptide" evidence="2">
    <location>
        <begin position="1"/>
        <end position="15"/>
    </location>
</feature>
<proteinExistence type="predicted"/>
<evidence type="ECO:0000313" key="3">
    <source>
        <dbReference type="EMBL" id="PON26777.1"/>
    </source>
</evidence>
<sequence length="254" mass="28589">MIVPTGLLLLPFALASCMIGYWDCMTNNELGHLGFMNRLSVCYYQCYQMHPSDDNDYEDICGYPDQEPPPQYRLSTGSNPGAIVMGWPSTGGVYRLGDVHIVQRQFLGLNRRVAKVLRPEVSADVEDAFCDQLRKLGAQWWESESKYSDELIDFQTGRPAPDKPVLYIGWPTSGGVWALSMDVRDAAKEGYGVIYNSLTMEEQCEMIEEFGGTFYQDPKDCPYLDLPRDEPDPSLFHLPVLSQTSSSPWTSSVP</sequence>
<organism evidence="3 4">
    <name type="scientific">Trichoderma gamsii</name>
    <dbReference type="NCBI Taxonomy" id="398673"/>
    <lineage>
        <taxon>Eukaryota</taxon>
        <taxon>Fungi</taxon>
        <taxon>Dikarya</taxon>
        <taxon>Ascomycota</taxon>
        <taxon>Pezizomycotina</taxon>
        <taxon>Sordariomycetes</taxon>
        <taxon>Hypocreomycetidae</taxon>
        <taxon>Hypocreales</taxon>
        <taxon>Hypocreaceae</taxon>
        <taxon>Trichoderma</taxon>
    </lineage>
</organism>
<evidence type="ECO:0000256" key="1">
    <source>
        <dbReference type="SAM" id="MobiDB-lite"/>
    </source>
</evidence>
<dbReference type="EMBL" id="JPDN02000012">
    <property type="protein sequence ID" value="PON26777.1"/>
    <property type="molecule type" value="Genomic_DNA"/>
</dbReference>
<name>A0A2P4ZR62_9HYPO</name>
<evidence type="ECO:0000313" key="4">
    <source>
        <dbReference type="Proteomes" id="UP000054821"/>
    </source>
</evidence>
<feature type="chain" id="PRO_5015193544" evidence="2">
    <location>
        <begin position="16"/>
        <end position="254"/>
    </location>
</feature>
<evidence type="ECO:0000256" key="2">
    <source>
        <dbReference type="SAM" id="SignalP"/>
    </source>
</evidence>
<feature type="compositionally biased region" description="Low complexity" evidence="1">
    <location>
        <begin position="242"/>
        <end position="254"/>
    </location>
</feature>
<accession>A0A2P4ZR62</accession>
<protein>
    <submittedName>
        <fullName evidence="3">Uncharacterized protein</fullName>
    </submittedName>
</protein>
<dbReference type="GeneID" id="29988653"/>
<comment type="caution">
    <text evidence="3">The sequence shown here is derived from an EMBL/GenBank/DDBJ whole genome shotgun (WGS) entry which is preliminary data.</text>
</comment>
<keyword evidence="2" id="KW-0732">Signal</keyword>
<dbReference type="RefSeq" id="XP_018658226.1">
    <property type="nucleotide sequence ID" value="XM_018808570.2"/>
</dbReference>
<keyword evidence="4" id="KW-1185">Reference proteome</keyword>
<feature type="region of interest" description="Disordered" evidence="1">
    <location>
        <begin position="234"/>
        <end position="254"/>
    </location>
</feature>
<dbReference type="Proteomes" id="UP000054821">
    <property type="component" value="Unassembled WGS sequence"/>
</dbReference>
<reference evidence="3 4" key="1">
    <citation type="journal article" date="2016" name="Genome Announc.">
        <title>Draft Whole-Genome Sequence of Trichoderma gamsii T6085, a Promising Biocontrol Agent of Fusarium Head Blight on Wheat.</title>
        <authorList>
            <person name="Baroncelli R."/>
            <person name="Zapparata A."/>
            <person name="Piaggeschi G."/>
            <person name="Sarrocco S."/>
            <person name="Vannacci G."/>
        </authorList>
    </citation>
    <scope>NUCLEOTIDE SEQUENCE [LARGE SCALE GENOMIC DNA]</scope>
    <source>
        <strain evidence="3 4">T6085</strain>
    </source>
</reference>
<gene>
    <name evidence="3" type="ORF">TGAM01_v204278</name>
</gene>
<dbReference type="STRING" id="398673.A0A2P4ZR62"/>
<dbReference type="AlphaFoldDB" id="A0A2P4ZR62"/>